<evidence type="ECO:0000313" key="2">
    <source>
        <dbReference type="EMBL" id="KAK0751671.1"/>
    </source>
</evidence>
<evidence type="ECO:0000313" key="3">
    <source>
        <dbReference type="Proteomes" id="UP001172155"/>
    </source>
</evidence>
<evidence type="ECO:0008006" key="4">
    <source>
        <dbReference type="Google" id="ProtNLM"/>
    </source>
</evidence>
<keyword evidence="3" id="KW-1185">Reference proteome</keyword>
<protein>
    <recommendedName>
        <fullName evidence="4">Secreted protein</fullName>
    </recommendedName>
</protein>
<feature type="signal peptide" evidence="1">
    <location>
        <begin position="1"/>
        <end position="23"/>
    </location>
</feature>
<sequence>MASFHSSLVSTALFCMFLMDRSARRLLDASCLRVSACGEGSRLRYMSFLCRSGKAGRGVVVGDSQADTQDGVPIKIGQSCRVCVLECDGADLLRRLGVMVIVMKLEAASRIPADSIALDSDTVLRVERRTWRRGECRVR</sequence>
<name>A0AA40F6D6_9PEZI</name>
<keyword evidence="1" id="KW-0732">Signal</keyword>
<gene>
    <name evidence="2" type="ORF">B0T18DRAFT_403105</name>
</gene>
<evidence type="ECO:0000256" key="1">
    <source>
        <dbReference type="SAM" id="SignalP"/>
    </source>
</evidence>
<reference evidence="2" key="1">
    <citation type="submission" date="2023-06" db="EMBL/GenBank/DDBJ databases">
        <title>Genome-scale phylogeny and comparative genomics of the fungal order Sordariales.</title>
        <authorList>
            <consortium name="Lawrence Berkeley National Laboratory"/>
            <person name="Hensen N."/>
            <person name="Bonometti L."/>
            <person name="Westerberg I."/>
            <person name="Brannstrom I.O."/>
            <person name="Guillou S."/>
            <person name="Cros-Aarteil S."/>
            <person name="Calhoun S."/>
            <person name="Haridas S."/>
            <person name="Kuo A."/>
            <person name="Mondo S."/>
            <person name="Pangilinan J."/>
            <person name="Riley R."/>
            <person name="LaButti K."/>
            <person name="Andreopoulos B."/>
            <person name="Lipzen A."/>
            <person name="Chen C."/>
            <person name="Yanf M."/>
            <person name="Daum C."/>
            <person name="Ng V."/>
            <person name="Clum A."/>
            <person name="Steindorff A."/>
            <person name="Ohm R."/>
            <person name="Martin F."/>
            <person name="Silar P."/>
            <person name="Natvig D."/>
            <person name="Lalanne C."/>
            <person name="Gautier V."/>
            <person name="Ament-velasquez S.L."/>
            <person name="Kruys A."/>
            <person name="Hutchinson M.I."/>
            <person name="Powell A.J."/>
            <person name="Barry K."/>
            <person name="Miller A.N."/>
            <person name="Grigoriev I.V."/>
            <person name="Debuchy R."/>
            <person name="Gladieux P."/>
            <person name="Thoren M.H."/>
            <person name="Johannesson H."/>
        </authorList>
    </citation>
    <scope>NUCLEOTIDE SEQUENCE</scope>
    <source>
        <strain evidence="2">SMH3187-1</strain>
    </source>
</reference>
<feature type="chain" id="PRO_5041285493" description="Secreted protein" evidence="1">
    <location>
        <begin position="24"/>
        <end position="139"/>
    </location>
</feature>
<dbReference type="Proteomes" id="UP001172155">
    <property type="component" value="Unassembled WGS sequence"/>
</dbReference>
<dbReference type="EMBL" id="JAUKUD010000002">
    <property type="protein sequence ID" value="KAK0751671.1"/>
    <property type="molecule type" value="Genomic_DNA"/>
</dbReference>
<proteinExistence type="predicted"/>
<accession>A0AA40F6D6</accession>
<comment type="caution">
    <text evidence="2">The sequence shown here is derived from an EMBL/GenBank/DDBJ whole genome shotgun (WGS) entry which is preliminary data.</text>
</comment>
<organism evidence="2 3">
    <name type="scientific">Schizothecium vesticola</name>
    <dbReference type="NCBI Taxonomy" id="314040"/>
    <lineage>
        <taxon>Eukaryota</taxon>
        <taxon>Fungi</taxon>
        <taxon>Dikarya</taxon>
        <taxon>Ascomycota</taxon>
        <taxon>Pezizomycotina</taxon>
        <taxon>Sordariomycetes</taxon>
        <taxon>Sordariomycetidae</taxon>
        <taxon>Sordariales</taxon>
        <taxon>Schizotheciaceae</taxon>
        <taxon>Schizothecium</taxon>
    </lineage>
</organism>
<dbReference type="AlphaFoldDB" id="A0AA40F6D6"/>